<evidence type="ECO:0000256" key="1">
    <source>
        <dbReference type="SAM" id="MobiDB-lite"/>
    </source>
</evidence>
<evidence type="ECO:0000313" key="2">
    <source>
        <dbReference type="EMBL" id="KAE8160417.1"/>
    </source>
</evidence>
<accession>A0A5N6UP50</accession>
<protein>
    <submittedName>
        <fullName evidence="2">Uncharacterized protein</fullName>
    </submittedName>
</protein>
<keyword evidence="3" id="KW-1185">Reference proteome</keyword>
<name>A0A5N6UP50_ASPTM</name>
<evidence type="ECO:0000313" key="3">
    <source>
        <dbReference type="Proteomes" id="UP000326950"/>
    </source>
</evidence>
<organism evidence="2 3">
    <name type="scientific">Aspergillus tamarii</name>
    <dbReference type="NCBI Taxonomy" id="41984"/>
    <lineage>
        <taxon>Eukaryota</taxon>
        <taxon>Fungi</taxon>
        <taxon>Dikarya</taxon>
        <taxon>Ascomycota</taxon>
        <taxon>Pezizomycotina</taxon>
        <taxon>Eurotiomycetes</taxon>
        <taxon>Eurotiomycetidae</taxon>
        <taxon>Eurotiales</taxon>
        <taxon>Aspergillaceae</taxon>
        <taxon>Aspergillus</taxon>
        <taxon>Aspergillus subgen. Circumdati</taxon>
    </lineage>
</organism>
<reference evidence="2 3" key="1">
    <citation type="submission" date="2019-04" db="EMBL/GenBank/DDBJ databases">
        <title>Friends and foes A comparative genomics study of 23 Aspergillus species from section Flavi.</title>
        <authorList>
            <consortium name="DOE Joint Genome Institute"/>
            <person name="Kjaerbolling I."/>
            <person name="Vesth T."/>
            <person name="Frisvad J.C."/>
            <person name="Nybo J.L."/>
            <person name="Theobald S."/>
            <person name="Kildgaard S."/>
            <person name="Isbrandt T."/>
            <person name="Kuo A."/>
            <person name="Sato A."/>
            <person name="Lyhne E.K."/>
            <person name="Kogle M.E."/>
            <person name="Wiebenga A."/>
            <person name="Kun R.S."/>
            <person name="Lubbers R.J."/>
            <person name="Makela M.R."/>
            <person name="Barry K."/>
            <person name="Chovatia M."/>
            <person name="Clum A."/>
            <person name="Daum C."/>
            <person name="Haridas S."/>
            <person name="He G."/>
            <person name="LaButti K."/>
            <person name="Lipzen A."/>
            <person name="Mondo S."/>
            <person name="Riley R."/>
            <person name="Salamov A."/>
            <person name="Simmons B.A."/>
            <person name="Magnuson J.K."/>
            <person name="Henrissat B."/>
            <person name="Mortensen U.H."/>
            <person name="Larsen T.O."/>
            <person name="Devries R.P."/>
            <person name="Grigoriev I.V."/>
            <person name="Machida M."/>
            <person name="Baker S.E."/>
            <person name="Andersen M.R."/>
        </authorList>
    </citation>
    <scope>NUCLEOTIDE SEQUENCE [LARGE SCALE GENOMIC DNA]</scope>
    <source>
        <strain evidence="2 3">CBS 117626</strain>
    </source>
</reference>
<proteinExistence type="predicted"/>
<feature type="region of interest" description="Disordered" evidence="1">
    <location>
        <begin position="69"/>
        <end position="90"/>
    </location>
</feature>
<dbReference type="Proteomes" id="UP000326950">
    <property type="component" value="Unassembled WGS sequence"/>
</dbReference>
<feature type="compositionally biased region" description="Low complexity" evidence="1">
    <location>
        <begin position="71"/>
        <end position="83"/>
    </location>
</feature>
<gene>
    <name evidence="2" type="ORF">BDV40DRAFT_302342</name>
</gene>
<sequence>MSNVYAWDPQMPMRSIEEDVDEEIDIQLTDWESESECSATKSDIDFIDTRDNFVEIEDHEQSYVPTEIDEMSSIMSSDDTTTSQSNGIGDYGEISVLDEREVEGEDGAVTQLLINGWLEESIVNQVLDIVRVSNKHY</sequence>
<dbReference type="AlphaFoldDB" id="A0A5N6UP50"/>
<dbReference type="EMBL" id="ML738658">
    <property type="protein sequence ID" value="KAE8160417.1"/>
    <property type="molecule type" value="Genomic_DNA"/>
</dbReference>
<dbReference type="OrthoDB" id="4498649at2759"/>